<keyword evidence="10" id="KW-1185">Reference proteome</keyword>
<evidence type="ECO:0000313" key="13">
    <source>
        <dbReference type="RefSeq" id="XP_065676093.1"/>
    </source>
</evidence>
<evidence type="ECO:0000313" key="14">
    <source>
        <dbReference type="RefSeq" id="XP_065676094.1"/>
    </source>
</evidence>
<dbReference type="RefSeq" id="XP_065676094.1">
    <property type="nucleotide sequence ID" value="XM_065820022.1"/>
</dbReference>
<evidence type="ECO:0000313" key="11">
    <source>
        <dbReference type="RefSeq" id="XP_065676091.1"/>
    </source>
</evidence>
<dbReference type="InterPro" id="IPR024927">
    <property type="entry name" value="Acid_PPase"/>
</dbReference>
<dbReference type="InterPro" id="IPR004843">
    <property type="entry name" value="Calcineurin-like_PHP"/>
</dbReference>
<evidence type="ECO:0000256" key="2">
    <source>
        <dbReference type="ARBA" id="ARBA00012646"/>
    </source>
</evidence>
<feature type="domain" description="Calcineurin-like phosphoesterase" evidence="9">
    <location>
        <begin position="25"/>
        <end position="230"/>
    </location>
</feature>
<dbReference type="Gene3D" id="3.60.21.10">
    <property type="match status" value="1"/>
</dbReference>
<name>A0ABM4DNE0_HYDVU</name>
<evidence type="ECO:0000256" key="5">
    <source>
        <dbReference type="ARBA" id="ARBA00022801"/>
    </source>
</evidence>
<accession>A0ABM4DNE0</accession>
<evidence type="ECO:0000256" key="4">
    <source>
        <dbReference type="ARBA" id="ARBA00022729"/>
    </source>
</evidence>
<dbReference type="Proteomes" id="UP001652625">
    <property type="component" value="Chromosome 15"/>
</dbReference>
<dbReference type="PANTHER" id="PTHR10161">
    <property type="entry name" value="TARTRATE-RESISTANT ACID PHOSPHATASE TYPE 5"/>
    <property type="match status" value="1"/>
</dbReference>
<feature type="signal peptide" evidence="8">
    <location>
        <begin position="1"/>
        <end position="18"/>
    </location>
</feature>
<evidence type="ECO:0000256" key="1">
    <source>
        <dbReference type="ARBA" id="ARBA00000032"/>
    </source>
</evidence>
<dbReference type="RefSeq" id="XP_065676092.1">
    <property type="nucleotide sequence ID" value="XM_065820020.1"/>
</dbReference>
<keyword evidence="5" id="KW-0378">Hydrolase</keyword>
<dbReference type="PANTHER" id="PTHR10161:SF14">
    <property type="entry name" value="TARTRATE-RESISTANT ACID PHOSPHATASE TYPE 5"/>
    <property type="match status" value="1"/>
</dbReference>
<sequence length="385" mass="44358">MTCFWKLFVFMFVLEINCEENEICFLVIGDIGGVPYYPYQTASQKKVASLLAKVSEKLKCKFVMGLGDNFYFNGVKNVDDPRFHQTFELTYAAKSLDFPWYMIAGNHDHAQNISAQIAYTKKSKKWFYPDYFYTKVFNIPNSNKTLQIIMIDTMMLCWHNRRSGAPSPEVQLNWFADELQKSTANFLIVGGHHPIYSAGSHGNSACLMEKVKPLLEKFKVTAYFSGHDHNLQHIKEDYSPTHYFVSGSGNFVDSRMLNKGKLPANSLKFAHGLYGGFMLARVNEKWLELLMTNSVPEKLYKVLLLPRKTPNPFFIEEFDYGAKQMIIKEPVLNEIAFHEIPNPIEAVNVKNENHESFSLKEKIFSSEWFYGGLYNIKKNENQSLS</sequence>
<proteinExistence type="predicted"/>
<feature type="chain" id="PRO_5045026053" description="Tartrate-resistant acid phosphatase type 5" evidence="8">
    <location>
        <begin position="19"/>
        <end position="385"/>
    </location>
</feature>
<dbReference type="SUPFAM" id="SSF56300">
    <property type="entry name" value="Metallo-dependent phosphatases"/>
    <property type="match status" value="1"/>
</dbReference>
<gene>
    <name evidence="11 12 13 14" type="primary">LOC136092244</name>
</gene>
<organism evidence="10 11">
    <name type="scientific">Hydra vulgaris</name>
    <name type="common">Hydra</name>
    <name type="synonym">Hydra attenuata</name>
    <dbReference type="NCBI Taxonomy" id="6087"/>
    <lineage>
        <taxon>Eukaryota</taxon>
        <taxon>Metazoa</taxon>
        <taxon>Cnidaria</taxon>
        <taxon>Hydrozoa</taxon>
        <taxon>Hydroidolina</taxon>
        <taxon>Anthoathecata</taxon>
        <taxon>Aplanulata</taxon>
        <taxon>Hydridae</taxon>
        <taxon>Hydra</taxon>
    </lineage>
</organism>
<evidence type="ECO:0000259" key="9">
    <source>
        <dbReference type="Pfam" id="PF00149"/>
    </source>
</evidence>
<dbReference type="InterPro" id="IPR029052">
    <property type="entry name" value="Metallo-depent_PP-like"/>
</dbReference>
<dbReference type="EC" id="3.1.3.2" evidence="2"/>
<comment type="catalytic activity">
    <reaction evidence="1">
        <text>a phosphate monoester + H2O = an alcohol + phosphate</text>
        <dbReference type="Rhea" id="RHEA:15017"/>
        <dbReference type="ChEBI" id="CHEBI:15377"/>
        <dbReference type="ChEBI" id="CHEBI:30879"/>
        <dbReference type="ChEBI" id="CHEBI:43474"/>
        <dbReference type="ChEBI" id="CHEBI:67140"/>
        <dbReference type="EC" id="3.1.3.2"/>
    </reaction>
</comment>
<evidence type="ECO:0000313" key="10">
    <source>
        <dbReference type="Proteomes" id="UP001652625"/>
    </source>
</evidence>
<keyword evidence="4 8" id="KW-0732">Signal</keyword>
<evidence type="ECO:0000313" key="12">
    <source>
        <dbReference type="RefSeq" id="XP_065676092.1"/>
    </source>
</evidence>
<reference evidence="11 12" key="1">
    <citation type="submission" date="2025-05" db="UniProtKB">
        <authorList>
            <consortium name="RefSeq"/>
        </authorList>
    </citation>
    <scope>IDENTIFICATION</scope>
</reference>
<protein>
    <recommendedName>
        <fullName evidence="3">Tartrate-resistant acid phosphatase type 5</fullName>
        <ecNumber evidence="2">3.1.3.2</ecNumber>
    </recommendedName>
    <alternativeName>
        <fullName evidence="7">Tartrate-resistant acid ATPase</fullName>
    </alternativeName>
    <alternativeName>
        <fullName evidence="6">Type 5 acid phosphatase</fullName>
    </alternativeName>
</protein>
<evidence type="ECO:0000256" key="6">
    <source>
        <dbReference type="ARBA" id="ARBA00029999"/>
    </source>
</evidence>
<dbReference type="CDD" id="cd07378">
    <property type="entry name" value="MPP_ACP5"/>
    <property type="match status" value="1"/>
</dbReference>
<dbReference type="RefSeq" id="XP_065676091.1">
    <property type="nucleotide sequence ID" value="XM_065820019.1"/>
</dbReference>
<dbReference type="RefSeq" id="XP_065676093.1">
    <property type="nucleotide sequence ID" value="XM_065820021.1"/>
</dbReference>
<dbReference type="GeneID" id="136092244"/>
<dbReference type="InterPro" id="IPR051558">
    <property type="entry name" value="Metallophosphoesterase_PAP"/>
</dbReference>
<evidence type="ECO:0000256" key="7">
    <source>
        <dbReference type="ARBA" id="ARBA00031589"/>
    </source>
</evidence>
<dbReference type="Pfam" id="PF00149">
    <property type="entry name" value="Metallophos"/>
    <property type="match status" value="1"/>
</dbReference>
<evidence type="ECO:0000256" key="8">
    <source>
        <dbReference type="SAM" id="SignalP"/>
    </source>
</evidence>
<evidence type="ECO:0000256" key="3">
    <source>
        <dbReference type="ARBA" id="ARBA00015822"/>
    </source>
</evidence>